<evidence type="ECO:0000256" key="4">
    <source>
        <dbReference type="ARBA" id="ARBA00020963"/>
    </source>
</evidence>
<dbReference type="InterPro" id="IPR016030">
    <property type="entry name" value="CblAdoTrfase-like"/>
</dbReference>
<feature type="non-terminal residue" evidence="16">
    <location>
        <position position="1"/>
    </location>
</feature>
<evidence type="ECO:0000256" key="8">
    <source>
        <dbReference type="ARBA" id="ARBA00022840"/>
    </source>
</evidence>
<comment type="catalytic activity">
    <reaction evidence="13 14">
        <text>2 cob(II)alamin + reduced [electron-transfer flavoprotein] + 2 ATP = 2 adenosylcob(III)alamin + 2 triphosphate + oxidized [electron-transfer flavoprotein] + 3 H(+)</text>
        <dbReference type="Rhea" id="RHEA:28671"/>
        <dbReference type="Rhea" id="RHEA-COMP:10685"/>
        <dbReference type="Rhea" id="RHEA-COMP:10686"/>
        <dbReference type="ChEBI" id="CHEBI:15378"/>
        <dbReference type="ChEBI" id="CHEBI:16304"/>
        <dbReference type="ChEBI" id="CHEBI:18036"/>
        <dbReference type="ChEBI" id="CHEBI:18408"/>
        <dbReference type="ChEBI" id="CHEBI:30616"/>
        <dbReference type="ChEBI" id="CHEBI:57692"/>
        <dbReference type="ChEBI" id="CHEBI:58307"/>
        <dbReference type="EC" id="2.5.1.17"/>
    </reaction>
</comment>
<dbReference type="Pfam" id="PF01923">
    <property type="entry name" value="Cob_adeno_trans"/>
    <property type="match status" value="1"/>
</dbReference>
<evidence type="ECO:0000256" key="7">
    <source>
        <dbReference type="ARBA" id="ARBA00022741"/>
    </source>
</evidence>
<evidence type="ECO:0000256" key="6">
    <source>
        <dbReference type="ARBA" id="ARBA00022679"/>
    </source>
</evidence>
<dbReference type="SUPFAM" id="SSF89028">
    <property type="entry name" value="Cobalamin adenosyltransferase-like"/>
    <property type="match status" value="1"/>
</dbReference>
<comment type="pathway">
    <text evidence="1 14">Cofactor biosynthesis; adenosylcobalamin biosynthesis; adenosylcobalamin from cob(II)yrinate a,c-diamide: step 2/7.</text>
</comment>
<proteinExistence type="inferred from homology"/>
<name>A0A2J6XA35_9CHLR</name>
<gene>
    <name evidence="16" type="ORF">C0184_03810</name>
</gene>
<dbReference type="UniPathway" id="UPA00148">
    <property type="reaction ID" value="UER00233"/>
</dbReference>
<evidence type="ECO:0000256" key="1">
    <source>
        <dbReference type="ARBA" id="ARBA00005121"/>
    </source>
</evidence>
<reference evidence="16 17" key="1">
    <citation type="submission" date="2018-01" db="EMBL/GenBank/DDBJ databases">
        <title>Metagenomic assembled genomes from two thermal pools in the Uzon Caldera, Kamchatka, Russia.</title>
        <authorList>
            <person name="Wilkins L."/>
            <person name="Ettinger C."/>
        </authorList>
    </citation>
    <scope>NUCLEOTIDE SEQUENCE [LARGE SCALE GENOMIC DNA]</scope>
    <source>
        <strain evidence="16">ZAV-02</strain>
    </source>
</reference>
<dbReference type="AlphaFoldDB" id="A0A2J6XA35"/>
<dbReference type="GO" id="GO:0008817">
    <property type="term" value="F:corrinoid adenosyltransferase activity"/>
    <property type="evidence" value="ECO:0007669"/>
    <property type="project" value="UniProtKB-UniRule"/>
</dbReference>
<evidence type="ECO:0000313" key="17">
    <source>
        <dbReference type="Proteomes" id="UP000243376"/>
    </source>
</evidence>
<comment type="similarity">
    <text evidence="2 14">Belongs to the Cob(I)alamin adenosyltransferase family.</text>
</comment>
<evidence type="ECO:0000256" key="3">
    <source>
        <dbReference type="ARBA" id="ARBA00012454"/>
    </source>
</evidence>
<evidence type="ECO:0000256" key="2">
    <source>
        <dbReference type="ARBA" id="ARBA00007487"/>
    </source>
</evidence>
<evidence type="ECO:0000256" key="5">
    <source>
        <dbReference type="ARBA" id="ARBA00022573"/>
    </source>
</evidence>
<sequence length="127" mass="13814">LDAVLAEVQNQLFVVGADLASPNDSPYIPRVSAAMTAFLEAQIDAMETELAPLQQFILPGGTIVAAYLHLARTICRRAERVVVSLAAEEAINPELLPYLNRLSDFLFVAARIANARAGVDDVPWRKP</sequence>
<evidence type="ECO:0000256" key="11">
    <source>
        <dbReference type="ARBA" id="ARBA00033354"/>
    </source>
</evidence>
<comment type="caution">
    <text evidence="16">The sequence shown here is derived from an EMBL/GenBank/DDBJ whole genome shotgun (WGS) entry which is preliminary data.</text>
</comment>
<feature type="domain" description="Cobalamin adenosyltransferase-like" evidence="15">
    <location>
        <begin position="2"/>
        <end position="112"/>
    </location>
</feature>
<evidence type="ECO:0000313" key="16">
    <source>
        <dbReference type="EMBL" id="PMP84381.1"/>
    </source>
</evidence>
<keyword evidence="8 14" id="KW-0067">ATP-binding</keyword>
<keyword evidence="5 14" id="KW-0169">Cobalamin biosynthesis</keyword>
<accession>A0A2J6XA35</accession>
<evidence type="ECO:0000256" key="10">
    <source>
        <dbReference type="ARBA" id="ARBA00033334"/>
    </source>
</evidence>
<dbReference type="GO" id="GO:0009236">
    <property type="term" value="P:cobalamin biosynthetic process"/>
    <property type="evidence" value="ECO:0007669"/>
    <property type="project" value="UniProtKB-UniRule"/>
</dbReference>
<protein>
    <recommendedName>
        <fullName evidence="4 14">Corrinoid adenosyltransferase</fullName>
        <ecNumber evidence="3 14">2.5.1.17</ecNumber>
    </recommendedName>
    <alternativeName>
        <fullName evidence="9 14">Cob(II)alamin adenosyltransferase</fullName>
    </alternativeName>
    <alternativeName>
        <fullName evidence="11 14">Cob(II)yrinic acid a,c-diamide adenosyltransferase</fullName>
    </alternativeName>
    <alternativeName>
        <fullName evidence="10 14">Cobinamide/cobalamin adenosyltransferase</fullName>
    </alternativeName>
</protein>
<evidence type="ECO:0000256" key="14">
    <source>
        <dbReference type="RuleBase" id="RU366026"/>
    </source>
</evidence>
<dbReference type="Gene3D" id="1.20.1200.10">
    <property type="entry name" value="Cobalamin adenosyltransferase-like"/>
    <property type="match status" value="1"/>
</dbReference>
<dbReference type="EMBL" id="PNIQ01000253">
    <property type="protein sequence ID" value="PMP84381.1"/>
    <property type="molecule type" value="Genomic_DNA"/>
</dbReference>
<evidence type="ECO:0000256" key="9">
    <source>
        <dbReference type="ARBA" id="ARBA00031529"/>
    </source>
</evidence>
<dbReference type="EC" id="2.5.1.17" evidence="3 14"/>
<dbReference type="NCBIfam" id="TIGR00636">
    <property type="entry name" value="PduO_Nterm"/>
    <property type="match status" value="1"/>
</dbReference>
<evidence type="ECO:0000256" key="12">
    <source>
        <dbReference type="ARBA" id="ARBA00048555"/>
    </source>
</evidence>
<evidence type="ECO:0000256" key="13">
    <source>
        <dbReference type="ARBA" id="ARBA00048692"/>
    </source>
</evidence>
<keyword evidence="6 14" id="KW-0808">Transferase</keyword>
<dbReference type="PANTHER" id="PTHR12213">
    <property type="entry name" value="CORRINOID ADENOSYLTRANSFERASE"/>
    <property type="match status" value="1"/>
</dbReference>
<dbReference type="InterPro" id="IPR036451">
    <property type="entry name" value="CblAdoTrfase-like_sf"/>
</dbReference>
<evidence type="ECO:0000259" key="15">
    <source>
        <dbReference type="Pfam" id="PF01923"/>
    </source>
</evidence>
<dbReference type="GO" id="GO:0005524">
    <property type="term" value="F:ATP binding"/>
    <property type="evidence" value="ECO:0007669"/>
    <property type="project" value="UniProtKB-UniRule"/>
</dbReference>
<organism evidence="16 17">
    <name type="scientific">Chloroflexus aggregans</name>
    <dbReference type="NCBI Taxonomy" id="152260"/>
    <lineage>
        <taxon>Bacteria</taxon>
        <taxon>Bacillati</taxon>
        <taxon>Chloroflexota</taxon>
        <taxon>Chloroflexia</taxon>
        <taxon>Chloroflexales</taxon>
        <taxon>Chloroflexineae</taxon>
        <taxon>Chloroflexaceae</taxon>
        <taxon>Chloroflexus</taxon>
    </lineage>
</organism>
<dbReference type="PANTHER" id="PTHR12213:SF0">
    <property type="entry name" value="CORRINOID ADENOSYLTRANSFERASE MMAB"/>
    <property type="match status" value="1"/>
</dbReference>
<keyword evidence="7 14" id="KW-0547">Nucleotide-binding</keyword>
<dbReference type="Proteomes" id="UP000243376">
    <property type="component" value="Unassembled WGS sequence"/>
</dbReference>
<comment type="catalytic activity">
    <reaction evidence="12 14">
        <text>2 cob(II)yrinate a,c diamide + reduced [electron-transfer flavoprotein] + 2 ATP = 2 adenosylcob(III)yrinate a,c-diamide + 2 triphosphate + oxidized [electron-transfer flavoprotein] + 3 H(+)</text>
        <dbReference type="Rhea" id="RHEA:11528"/>
        <dbReference type="Rhea" id="RHEA-COMP:10685"/>
        <dbReference type="Rhea" id="RHEA-COMP:10686"/>
        <dbReference type="ChEBI" id="CHEBI:15378"/>
        <dbReference type="ChEBI" id="CHEBI:18036"/>
        <dbReference type="ChEBI" id="CHEBI:30616"/>
        <dbReference type="ChEBI" id="CHEBI:57692"/>
        <dbReference type="ChEBI" id="CHEBI:58307"/>
        <dbReference type="ChEBI" id="CHEBI:58503"/>
        <dbReference type="ChEBI" id="CHEBI:58537"/>
        <dbReference type="EC" id="2.5.1.17"/>
    </reaction>
</comment>
<dbReference type="InterPro" id="IPR029499">
    <property type="entry name" value="PduO-typ"/>
</dbReference>